<accession>A0ABW8JMX7</accession>
<evidence type="ECO:0000256" key="2">
    <source>
        <dbReference type="SAM" id="SignalP"/>
    </source>
</evidence>
<dbReference type="InterPro" id="IPR036013">
    <property type="entry name" value="Band_7/SPFH_dom_sf"/>
</dbReference>
<evidence type="ECO:0000259" key="3">
    <source>
        <dbReference type="Pfam" id="PF01145"/>
    </source>
</evidence>
<sequence length="152" mass="16845">MLVLTSALVVALAGFAASAMRRVPAGQVYSLYRRGKPLRLLQPGTHWVLPGLDRIGHRIDLAGQVLRFEQPQTDSHELRGTVYWQVLEPERADAVIDEAAQLIRRSALDALSVEPTPTAADRRDLGTRMKQAINGVLRERGVMVTRVELEIA</sequence>
<organism evidence="4 5">
    <name type="scientific">Dyella ginsengisoli</name>
    <dbReference type="NCBI Taxonomy" id="363848"/>
    <lineage>
        <taxon>Bacteria</taxon>
        <taxon>Pseudomonadati</taxon>
        <taxon>Pseudomonadota</taxon>
        <taxon>Gammaproteobacteria</taxon>
        <taxon>Lysobacterales</taxon>
        <taxon>Rhodanobacteraceae</taxon>
        <taxon>Dyella</taxon>
    </lineage>
</organism>
<evidence type="ECO:0000313" key="4">
    <source>
        <dbReference type="EMBL" id="MFK2902476.1"/>
    </source>
</evidence>
<dbReference type="SUPFAM" id="SSF117892">
    <property type="entry name" value="Band 7/SPFH domain"/>
    <property type="match status" value="1"/>
</dbReference>
<name>A0ABW8JMX7_9GAMM</name>
<protein>
    <recommendedName>
        <fullName evidence="3">Band 7 domain-containing protein</fullName>
    </recommendedName>
</protein>
<dbReference type="EMBL" id="JADIKM010000001">
    <property type="protein sequence ID" value="MFK2902476.1"/>
    <property type="molecule type" value="Genomic_DNA"/>
</dbReference>
<feature type="domain" description="Band 7" evidence="3">
    <location>
        <begin position="22"/>
        <end position="149"/>
    </location>
</feature>
<evidence type="ECO:0000256" key="1">
    <source>
        <dbReference type="ARBA" id="ARBA00004167"/>
    </source>
</evidence>
<keyword evidence="2" id="KW-0732">Signal</keyword>
<evidence type="ECO:0000313" key="5">
    <source>
        <dbReference type="Proteomes" id="UP001620460"/>
    </source>
</evidence>
<feature type="signal peptide" evidence="2">
    <location>
        <begin position="1"/>
        <end position="19"/>
    </location>
</feature>
<feature type="chain" id="PRO_5046291876" description="Band 7 domain-containing protein" evidence="2">
    <location>
        <begin position="20"/>
        <end position="152"/>
    </location>
</feature>
<dbReference type="RefSeq" id="WP_404629602.1">
    <property type="nucleotide sequence ID" value="NZ_JADIKM010000001.1"/>
</dbReference>
<comment type="caution">
    <text evidence="4">The sequence shown here is derived from an EMBL/GenBank/DDBJ whole genome shotgun (WGS) entry which is preliminary data.</text>
</comment>
<dbReference type="Pfam" id="PF01145">
    <property type="entry name" value="Band_7"/>
    <property type="match status" value="1"/>
</dbReference>
<dbReference type="InterPro" id="IPR001107">
    <property type="entry name" value="Band_7"/>
</dbReference>
<comment type="subcellular location">
    <subcellularLocation>
        <location evidence="1">Membrane</location>
        <topology evidence="1">Single-pass membrane protein</topology>
    </subcellularLocation>
</comment>
<proteinExistence type="predicted"/>
<dbReference type="Proteomes" id="UP001620460">
    <property type="component" value="Unassembled WGS sequence"/>
</dbReference>
<gene>
    <name evidence="4" type="ORF">ISP17_00760</name>
</gene>
<reference evidence="4 5" key="1">
    <citation type="submission" date="2020-10" db="EMBL/GenBank/DDBJ databases">
        <title>Phylogeny of dyella-like bacteria.</title>
        <authorList>
            <person name="Fu J."/>
        </authorList>
    </citation>
    <scope>NUCLEOTIDE SEQUENCE [LARGE SCALE GENOMIC DNA]</scope>
    <source>
        <strain evidence="4 5">Gsoil3046</strain>
    </source>
</reference>
<keyword evidence="5" id="KW-1185">Reference proteome</keyword>